<name>A0ABT7ASU9_9CYAN</name>
<organism evidence="2 3">
    <name type="scientific">Roseofilum acuticapitatum BLCC-M154</name>
    <dbReference type="NCBI Taxonomy" id="3022444"/>
    <lineage>
        <taxon>Bacteria</taxon>
        <taxon>Bacillati</taxon>
        <taxon>Cyanobacteriota</taxon>
        <taxon>Cyanophyceae</taxon>
        <taxon>Desertifilales</taxon>
        <taxon>Desertifilaceae</taxon>
        <taxon>Roseofilum</taxon>
        <taxon>Roseofilum acuticapitatum</taxon>
    </lineage>
</organism>
<dbReference type="Proteomes" id="UP001235303">
    <property type="component" value="Unassembled WGS sequence"/>
</dbReference>
<protein>
    <submittedName>
        <fullName evidence="2">COP23 domain-containing protein</fullName>
    </submittedName>
</protein>
<dbReference type="Pfam" id="PF14218">
    <property type="entry name" value="COP23"/>
    <property type="match status" value="1"/>
</dbReference>
<dbReference type="EMBL" id="JAQOSP010000076">
    <property type="protein sequence ID" value="MDJ1169981.1"/>
    <property type="molecule type" value="Genomic_DNA"/>
</dbReference>
<feature type="compositionally biased region" description="Polar residues" evidence="1">
    <location>
        <begin position="184"/>
        <end position="194"/>
    </location>
</feature>
<comment type="caution">
    <text evidence="2">The sequence shown here is derived from an EMBL/GenBank/DDBJ whole genome shotgun (WGS) entry which is preliminary data.</text>
</comment>
<keyword evidence="3" id="KW-1185">Reference proteome</keyword>
<gene>
    <name evidence="2" type="ORF">PMG71_11135</name>
</gene>
<sequence>MKKLSVIQMLTAGAIALSTVLVGTQSTQGQPAPGQSGFWCAMSSGAPATLYQNRQGAVEPWIYWTSDAFSGSGYTPERRCQEVSSRLETYRRNRQLQFITVGRMNNQRVICTASQVNGRCENLIYTLKAGQDPIATLYNFLAWREGQAATPSLFESSQPSAPSTPYIDVRDRLGDDSAPAAPVTQPSNPVTPSRQPVAPAQPVAPPPSNSGGMREL</sequence>
<reference evidence="2 3" key="1">
    <citation type="submission" date="2023-01" db="EMBL/GenBank/DDBJ databases">
        <title>Novel diversity within Roseofilum (Cyanobacteria; Desertifilaceae) from marine benthic mats with descriptions of four novel species.</title>
        <authorList>
            <person name="Wang Y."/>
            <person name="Berthold D.E."/>
            <person name="Hu J."/>
            <person name="Lefler F.W."/>
            <person name="Laughinghouse H.D. IV."/>
        </authorList>
    </citation>
    <scope>NUCLEOTIDE SEQUENCE [LARGE SCALE GENOMIC DNA]</scope>
    <source>
        <strain evidence="2 3">BLCC-M154</strain>
    </source>
</reference>
<accession>A0ABT7ASU9</accession>
<feature type="compositionally biased region" description="Polar residues" evidence="1">
    <location>
        <begin position="151"/>
        <end position="163"/>
    </location>
</feature>
<evidence type="ECO:0000313" key="2">
    <source>
        <dbReference type="EMBL" id="MDJ1169981.1"/>
    </source>
</evidence>
<dbReference type="RefSeq" id="WP_283753738.1">
    <property type="nucleotide sequence ID" value="NZ_JAQOSP010000076.1"/>
</dbReference>
<evidence type="ECO:0000256" key="1">
    <source>
        <dbReference type="SAM" id="MobiDB-lite"/>
    </source>
</evidence>
<evidence type="ECO:0000313" key="3">
    <source>
        <dbReference type="Proteomes" id="UP001235303"/>
    </source>
</evidence>
<feature type="region of interest" description="Disordered" evidence="1">
    <location>
        <begin position="151"/>
        <end position="216"/>
    </location>
</feature>
<dbReference type="InterPro" id="IPR025478">
    <property type="entry name" value="COP23"/>
</dbReference>
<proteinExistence type="predicted"/>